<dbReference type="SUPFAM" id="SSF54534">
    <property type="entry name" value="FKBP-like"/>
    <property type="match status" value="1"/>
</dbReference>
<dbReference type="EMBL" id="RZUL01000004">
    <property type="protein sequence ID" value="RVT40320.1"/>
    <property type="molecule type" value="Genomic_DNA"/>
</dbReference>
<proteinExistence type="inferred from homology"/>
<keyword evidence="4 5" id="KW-0413">Isomerase</keyword>
<reference evidence="9 10" key="1">
    <citation type="submission" date="2019-01" db="EMBL/GenBank/DDBJ databases">
        <authorList>
            <person name="Chen W.-M."/>
        </authorList>
    </citation>
    <scope>NUCLEOTIDE SEQUENCE [LARGE SCALE GENOMIC DNA]</scope>
    <source>
        <strain evidence="9 10">TLA-22</strain>
    </source>
</reference>
<name>A0A437J5U5_9SPHN</name>
<dbReference type="Pfam" id="PF00254">
    <property type="entry name" value="FKBP_C"/>
    <property type="match status" value="1"/>
</dbReference>
<dbReference type="EC" id="5.2.1.8" evidence="6"/>
<evidence type="ECO:0000256" key="1">
    <source>
        <dbReference type="ARBA" id="ARBA00000971"/>
    </source>
</evidence>
<comment type="catalytic activity">
    <reaction evidence="1 5 6">
        <text>[protein]-peptidylproline (omega=180) = [protein]-peptidylproline (omega=0)</text>
        <dbReference type="Rhea" id="RHEA:16237"/>
        <dbReference type="Rhea" id="RHEA-COMP:10747"/>
        <dbReference type="Rhea" id="RHEA-COMP:10748"/>
        <dbReference type="ChEBI" id="CHEBI:83833"/>
        <dbReference type="ChEBI" id="CHEBI:83834"/>
        <dbReference type="EC" id="5.2.1.8"/>
    </reaction>
</comment>
<evidence type="ECO:0000256" key="2">
    <source>
        <dbReference type="ARBA" id="ARBA00006577"/>
    </source>
</evidence>
<evidence type="ECO:0000256" key="3">
    <source>
        <dbReference type="ARBA" id="ARBA00023110"/>
    </source>
</evidence>
<organism evidence="9 10">
    <name type="scientific">Sphingobium algorifonticola</name>
    <dbReference type="NCBI Taxonomy" id="2008318"/>
    <lineage>
        <taxon>Bacteria</taxon>
        <taxon>Pseudomonadati</taxon>
        <taxon>Pseudomonadota</taxon>
        <taxon>Alphaproteobacteria</taxon>
        <taxon>Sphingomonadales</taxon>
        <taxon>Sphingomonadaceae</taxon>
        <taxon>Sphingobium</taxon>
    </lineage>
</organism>
<keyword evidence="10" id="KW-1185">Reference proteome</keyword>
<dbReference type="InterPro" id="IPR046357">
    <property type="entry name" value="PPIase_dom_sf"/>
</dbReference>
<comment type="similarity">
    <text evidence="2 6">Belongs to the FKBP-type PPIase family.</text>
</comment>
<protein>
    <recommendedName>
        <fullName evidence="6">Peptidyl-prolyl cis-trans isomerase</fullName>
        <ecNumber evidence="6">5.2.1.8</ecNumber>
    </recommendedName>
</protein>
<dbReference type="GO" id="GO:0003755">
    <property type="term" value="F:peptidyl-prolyl cis-trans isomerase activity"/>
    <property type="evidence" value="ECO:0007669"/>
    <property type="project" value="UniProtKB-UniRule"/>
</dbReference>
<accession>A0A437J5U5</accession>
<dbReference type="RefSeq" id="WP_127691421.1">
    <property type="nucleotide sequence ID" value="NZ_RZUL01000004.1"/>
</dbReference>
<evidence type="ECO:0000256" key="6">
    <source>
        <dbReference type="RuleBase" id="RU003915"/>
    </source>
</evidence>
<dbReference type="AlphaFoldDB" id="A0A437J5U5"/>
<dbReference type="PROSITE" id="PS50059">
    <property type="entry name" value="FKBP_PPIASE"/>
    <property type="match status" value="1"/>
</dbReference>
<gene>
    <name evidence="9" type="ORF">ENE74_13465</name>
</gene>
<dbReference type="Proteomes" id="UP000282977">
    <property type="component" value="Unassembled WGS sequence"/>
</dbReference>
<evidence type="ECO:0000256" key="7">
    <source>
        <dbReference type="SAM" id="MobiDB-lite"/>
    </source>
</evidence>
<evidence type="ECO:0000313" key="10">
    <source>
        <dbReference type="Proteomes" id="UP000282977"/>
    </source>
</evidence>
<dbReference type="PANTHER" id="PTHR43811:SF19">
    <property type="entry name" value="39 KDA FK506-BINDING NUCLEAR PROTEIN"/>
    <property type="match status" value="1"/>
</dbReference>
<dbReference type="OrthoDB" id="9812109at2"/>
<evidence type="ECO:0000259" key="8">
    <source>
        <dbReference type="PROSITE" id="PS50059"/>
    </source>
</evidence>
<evidence type="ECO:0000313" key="9">
    <source>
        <dbReference type="EMBL" id="RVT40320.1"/>
    </source>
</evidence>
<dbReference type="PANTHER" id="PTHR43811">
    <property type="entry name" value="FKBP-TYPE PEPTIDYL-PROLYL CIS-TRANS ISOMERASE FKPA"/>
    <property type="match status" value="1"/>
</dbReference>
<dbReference type="Gene3D" id="3.10.50.40">
    <property type="match status" value="1"/>
</dbReference>
<feature type="region of interest" description="Disordered" evidence="7">
    <location>
        <begin position="154"/>
        <end position="180"/>
    </location>
</feature>
<dbReference type="InterPro" id="IPR001179">
    <property type="entry name" value="PPIase_FKBP_dom"/>
</dbReference>
<keyword evidence="3 5" id="KW-0697">Rotamase</keyword>
<feature type="compositionally biased region" description="Pro residues" evidence="7">
    <location>
        <begin position="171"/>
        <end position="180"/>
    </location>
</feature>
<evidence type="ECO:0000256" key="5">
    <source>
        <dbReference type="PROSITE-ProRule" id="PRU00277"/>
    </source>
</evidence>
<evidence type="ECO:0000256" key="4">
    <source>
        <dbReference type="ARBA" id="ARBA00023235"/>
    </source>
</evidence>
<comment type="caution">
    <text evidence="9">The sequence shown here is derived from an EMBL/GenBank/DDBJ whole genome shotgun (WGS) entry which is preliminary data.</text>
</comment>
<sequence length="180" mass="18396">MSTTAVPLRPIAKGSLTKLWIGVATVVLAAAGLAYAGTGSVETLGFEVQTEGQGPSPTVTDVVLISYVGKLKDGTVFDQNPQAALPVDGLVPGFTQALLKMKKGGKYHISIPPQLGYGAEAKGPIPANSTLEFDVELLDFKSRAEIEAMQQQMQMMQGGPGGPPAGGAPMPGAPAPAPGQ</sequence>
<feature type="domain" description="PPIase FKBP-type" evidence="8">
    <location>
        <begin position="60"/>
        <end position="141"/>
    </location>
</feature>